<name>A0A855Y2E7_9BACL</name>
<gene>
    <name evidence="2" type="ORF">DET56_10199</name>
</gene>
<dbReference type="Pfam" id="PF11907">
    <property type="entry name" value="DUF3427"/>
    <property type="match status" value="1"/>
</dbReference>
<protein>
    <submittedName>
        <fullName evidence="2">Uncharacterized protein DUF3427</fullName>
    </submittedName>
</protein>
<evidence type="ECO:0000259" key="1">
    <source>
        <dbReference type="Pfam" id="PF11907"/>
    </source>
</evidence>
<dbReference type="InterPro" id="IPR021835">
    <property type="entry name" value="DUF3427"/>
</dbReference>
<dbReference type="RefSeq" id="WP_146217184.1">
    <property type="nucleotide sequence ID" value="NZ_QGTZ01000001.1"/>
</dbReference>
<reference evidence="2 3" key="1">
    <citation type="submission" date="2018-05" db="EMBL/GenBank/DDBJ databases">
        <title>Freshwater and sediment microbial communities from various areas in North America, analyzing microbe dynamics in response to fracking.</title>
        <authorList>
            <person name="Lamendella R."/>
        </authorList>
    </citation>
    <scope>NUCLEOTIDE SEQUENCE [LARGE SCALE GENOMIC DNA]</scope>
    <source>
        <strain evidence="2 3">DB-3</strain>
    </source>
</reference>
<comment type="caution">
    <text evidence="2">The sequence shown here is derived from an EMBL/GenBank/DDBJ whole genome shotgun (WGS) entry which is preliminary data.</text>
</comment>
<evidence type="ECO:0000313" key="3">
    <source>
        <dbReference type="Proteomes" id="UP000247078"/>
    </source>
</evidence>
<feature type="non-terminal residue" evidence="2">
    <location>
        <position position="1"/>
    </location>
</feature>
<accession>A0A855Y2E7</accession>
<dbReference type="AlphaFoldDB" id="A0A855Y2E7"/>
<feature type="domain" description="DUF3427" evidence="1">
    <location>
        <begin position="47"/>
        <end position="189"/>
    </location>
</feature>
<organism evidence="2 3">
    <name type="scientific">Paenibacillus pabuli</name>
    <dbReference type="NCBI Taxonomy" id="1472"/>
    <lineage>
        <taxon>Bacteria</taxon>
        <taxon>Bacillati</taxon>
        <taxon>Bacillota</taxon>
        <taxon>Bacilli</taxon>
        <taxon>Bacillales</taxon>
        <taxon>Paenibacillaceae</taxon>
        <taxon>Paenibacillus</taxon>
    </lineage>
</organism>
<evidence type="ECO:0000313" key="2">
    <source>
        <dbReference type="EMBL" id="PWW44899.1"/>
    </source>
</evidence>
<sequence length="198" mass="23242">SIEEGVQRVLSCEAFRAELVDIFQYNLAHLRFVDKSNSFPYTCPLDIHCMYSIDQVLAAFGYWNAEQSPTFREGVKYFADEQTDIFFITLNKSDKDFSPSTLYEDYAINERLFHWQTQSRVSEHTATAQRYIHHRETGNRIVLFVREYKEERSYTSPFVFLGEADYVSHEGNKPMSFVWRLREDMPAKMVAVANKCIV</sequence>
<dbReference type="EMBL" id="QGTZ01000001">
    <property type="protein sequence ID" value="PWW44899.1"/>
    <property type="molecule type" value="Genomic_DNA"/>
</dbReference>
<proteinExistence type="predicted"/>
<dbReference type="Proteomes" id="UP000247078">
    <property type="component" value="Unassembled WGS sequence"/>
</dbReference>